<proteinExistence type="predicted"/>
<evidence type="ECO:0000313" key="1">
    <source>
        <dbReference type="EMBL" id="GEL26441.1"/>
    </source>
</evidence>
<dbReference type="Proteomes" id="UP000321685">
    <property type="component" value="Unassembled WGS sequence"/>
</dbReference>
<gene>
    <name evidence="1" type="ORF">PSU4_53950</name>
</gene>
<accession>A0A511DNP5</accession>
<sequence>MAPTTPWSSAPVDVEDPTVVTGQRGTAYSCPDLDTLDGHLAALCTRIRQATPQFPSLVRAFRDDVDLLLDRRRWLELTSV</sequence>
<dbReference type="OrthoDB" id="9943030at2"/>
<organism evidence="1 2">
    <name type="scientific">Pseudonocardia sulfidoxydans NBRC 16205</name>
    <dbReference type="NCBI Taxonomy" id="1223511"/>
    <lineage>
        <taxon>Bacteria</taxon>
        <taxon>Bacillati</taxon>
        <taxon>Actinomycetota</taxon>
        <taxon>Actinomycetes</taxon>
        <taxon>Pseudonocardiales</taxon>
        <taxon>Pseudonocardiaceae</taxon>
        <taxon>Pseudonocardia</taxon>
    </lineage>
</organism>
<name>A0A511DNP5_9PSEU</name>
<keyword evidence="2" id="KW-1185">Reference proteome</keyword>
<evidence type="ECO:0000313" key="2">
    <source>
        <dbReference type="Proteomes" id="UP000321685"/>
    </source>
</evidence>
<dbReference type="EMBL" id="BJVJ01000090">
    <property type="protein sequence ID" value="GEL26441.1"/>
    <property type="molecule type" value="Genomic_DNA"/>
</dbReference>
<reference evidence="1 2" key="1">
    <citation type="submission" date="2019-07" db="EMBL/GenBank/DDBJ databases">
        <title>Whole genome shotgun sequence of Pseudonocardia sulfidoxydans NBRC 16205.</title>
        <authorList>
            <person name="Hosoyama A."/>
            <person name="Uohara A."/>
            <person name="Ohji S."/>
            <person name="Ichikawa N."/>
        </authorList>
    </citation>
    <scope>NUCLEOTIDE SEQUENCE [LARGE SCALE GENOMIC DNA]</scope>
    <source>
        <strain evidence="1 2">NBRC 16205</strain>
    </source>
</reference>
<dbReference type="AlphaFoldDB" id="A0A511DNP5"/>
<dbReference type="RefSeq" id="WP_147114434.1">
    <property type="nucleotide sequence ID" value="NZ_BJVJ01000090.1"/>
</dbReference>
<protein>
    <submittedName>
        <fullName evidence="1">Uncharacterized protein</fullName>
    </submittedName>
</protein>
<comment type="caution">
    <text evidence="1">The sequence shown here is derived from an EMBL/GenBank/DDBJ whole genome shotgun (WGS) entry which is preliminary data.</text>
</comment>